<proteinExistence type="predicted"/>
<name>A0A759WB60_SALER</name>
<reference evidence="1" key="1">
    <citation type="journal article" date="2018" name="Genome Biol.">
        <title>SKESA: strategic k-mer extension for scrupulous assemblies.</title>
        <authorList>
            <person name="Souvorov A."/>
            <person name="Agarwala R."/>
            <person name="Lipman D.J."/>
        </authorList>
    </citation>
    <scope>NUCLEOTIDE SEQUENCE</scope>
    <source>
        <strain evidence="1">MA.CK_98/00005752</strain>
    </source>
</reference>
<accession>A0A759WB60</accession>
<sequence>MTTDKAKDFDGLPLNAEDALDNMEKLIGAVSVLINTHENEETIRDIINFTWNYQCAVLYNMRETGK</sequence>
<organism evidence="1">
    <name type="scientific">Salmonella enterica</name>
    <name type="common">Salmonella choleraesuis</name>
    <dbReference type="NCBI Taxonomy" id="28901"/>
    <lineage>
        <taxon>Bacteria</taxon>
        <taxon>Pseudomonadati</taxon>
        <taxon>Pseudomonadota</taxon>
        <taxon>Gammaproteobacteria</taxon>
        <taxon>Enterobacterales</taxon>
        <taxon>Enterobacteriaceae</taxon>
        <taxon>Salmonella</taxon>
    </lineage>
</organism>
<reference evidence="1" key="2">
    <citation type="submission" date="2020-02" db="EMBL/GenBank/DDBJ databases">
        <authorList>
            <consortium name="NCBI Pathogen Detection Project"/>
        </authorList>
    </citation>
    <scope>NUCLEOTIDE SEQUENCE</scope>
    <source>
        <strain evidence="1">MA.CK_98/00005752</strain>
    </source>
</reference>
<evidence type="ECO:0008006" key="2">
    <source>
        <dbReference type="Google" id="ProtNLM"/>
    </source>
</evidence>
<gene>
    <name evidence="1" type="ORF">G8V49_001041</name>
</gene>
<dbReference type="AlphaFoldDB" id="A0A759WB60"/>
<protein>
    <recommendedName>
        <fullName evidence="2">Prophage protein</fullName>
    </recommendedName>
</protein>
<dbReference type="EMBL" id="DAAXQP010000002">
    <property type="protein sequence ID" value="HAG2208836.1"/>
    <property type="molecule type" value="Genomic_DNA"/>
</dbReference>
<comment type="caution">
    <text evidence="1">The sequence shown here is derived from an EMBL/GenBank/DDBJ whole genome shotgun (WGS) entry which is preliminary data.</text>
</comment>
<evidence type="ECO:0000313" key="1">
    <source>
        <dbReference type="EMBL" id="HAG2208836.1"/>
    </source>
</evidence>